<dbReference type="AlphaFoldDB" id="A0A917MJ30"/>
<keyword evidence="3" id="KW-1185">Reference proteome</keyword>
<dbReference type="InterPro" id="IPR011335">
    <property type="entry name" value="Restrct_endonuc-II-like"/>
</dbReference>
<reference evidence="2" key="1">
    <citation type="journal article" date="2014" name="Int. J. Syst. Evol. Microbiol.">
        <title>Complete genome sequence of Corynebacterium casei LMG S-19264T (=DSM 44701T), isolated from a smear-ripened cheese.</title>
        <authorList>
            <consortium name="US DOE Joint Genome Institute (JGI-PGF)"/>
            <person name="Walter F."/>
            <person name="Albersmeier A."/>
            <person name="Kalinowski J."/>
            <person name="Ruckert C."/>
        </authorList>
    </citation>
    <scope>NUCLEOTIDE SEQUENCE</scope>
    <source>
        <strain evidence="2">CGMCC 1.12214</strain>
    </source>
</reference>
<dbReference type="InterPro" id="IPR008538">
    <property type="entry name" value="Uma2"/>
</dbReference>
<dbReference type="CDD" id="cd06260">
    <property type="entry name" value="DUF820-like"/>
    <property type="match status" value="1"/>
</dbReference>
<dbReference type="PANTHER" id="PTHR35400">
    <property type="entry name" value="SLR1083 PROTEIN"/>
    <property type="match status" value="1"/>
</dbReference>
<feature type="domain" description="Putative restriction endonuclease" evidence="1">
    <location>
        <begin position="68"/>
        <end position="212"/>
    </location>
</feature>
<accession>A0A917MJ30</accession>
<dbReference type="Pfam" id="PF05685">
    <property type="entry name" value="Uma2"/>
    <property type="match status" value="1"/>
</dbReference>
<sequence>MKRLAEGRAPATTGALAKRPADWHDRLMPMNAPVQIPGPIRQTQAAEGLPRRAFSVAEVEQLVEAGILAEDDRLELIGGELVVMPAKGIRHEVVKAALNDLWIRQRPDDLRIVPETTFRLSEDTFLEPDFVVFRKPVTLATIAGPTILLAVEVSDSSLGYDLHRKPAIYARFGVPELWVIDAVRRETHVFTGPGAGGYSHVSVQPASERLVPGLAPDLPLRLDDLDLEWDAADLP</sequence>
<dbReference type="EMBL" id="BMES01000002">
    <property type="protein sequence ID" value="GGH28193.1"/>
    <property type="molecule type" value="Genomic_DNA"/>
</dbReference>
<dbReference type="Gene3D" id="3.90.1570.10">
    <property type="entry name" value="tt1808, chain A"/>
    <property type="match status" value="1"/>
</dbReference>
<dbReference type="PANTHER" id="PTHR35400:SF3">
    <property type="entry name" value="SLL1072 PROTEIN"/>
    <property type="match status" value="1"/>
</dbReference>
<gene>
    <name evidence="2" type="ORF">GCM10007036_37250</name>
</gene>
<dbReference type="InterPro" id="IPR012296">
    <property type="entry name" value="Nuclease_put_TT1808"/>
</dbReference>
<protein>
    <recommendedName>
        <fullName evidence="1">Putative restriction endonuclease domain-containing protein</fullName>
    </recommendedName>
</protein>
<evidence type="ECO:0000259" key="1">
    <source>
        <dbReference type="Pfam" id="PF05685"/>
    </source>
</evidence>
<dbReference type="SUPFAM" id="SSF52980">
    <property type="entry name" value="Restriction endonuclease-like"/>
    <property type="match status" value="1"/>
</dbReference>
<organism evidence="2 3">
    <name type="scientific">Alsobacter metallidurans</name>
    <dbReference type="NCBI Taxonomy" id="340221"/>
    <lineage>
        <taxon>Bacteria</taxon>
        <taxon>Pseudomonadati</taxon>
        <taxon>Pseudomonadota</taxon>
        <taxon>Alphaproteobacteria</taxon>
        <taxon>Hyphomicrobiales</taxon>
        <taxon>Alsobacteraceae</taxon>
        <taxon>Alsobacter</taxon>
    </lineage>
</organism>
<comment type="caution">
    <text evidence="2">The sequence shown here is derived from an EMBL/GenBank/DDBJ whole genome shotgun (WGS) entry which is preliminary data.</text>
</comment>
<proteinExistence type="predicted"/>
<reference evidence="2" key="2">
    <citation type="submission" date="2020-09" db="EMBL/GenBank/DDBJ databases">
        <authorList>
            <person name="Sun Q."/>
            <person name="Zhou Y."/>
        </authorList>
    </citation>
    <scope>NUCLEOTIDE SEQUENCE</scope>
    <source>
        <strain evidence="2">CGMCC 1.12214</strain>
    </source>
</reference>
<evidence type="ECO:0000313" key="3">
    <source>
        <dbReference type="Proteomes" id="UP000603912"/>
    </source>
</evidence>
<name>A0A917MJ30_9HYPH</name>
<dbReference type="Proteomes" id="UP000603912">
    <property type="component" value="Unassembled WGS sequence"/>
</dbReference>
<evidence type="ECO:0000313" key="2">
    <source>
        <dbReference type="EMBL" id="GGH28193.1"/>
    </source>
</evidence>